<proteinExistence type="predicted"/>
<protein>
    <submittedName>
        <fullName evidence="1">Uncharacterized protein</fullName>
    </submittedName>
</protein>
<dbReference type="AlphaFoldDB" id="A0A0D0DJW1"/>
<name>A0A0D0DJW1_9AGAM</name>
<dbReference type="EMBL" id="KN825705">
    <property type="protein sequence ID" value="KIK81929.1"/>
    <property type="molecule type" value="Genomic_DNA"/>
</dbReference>
<evidence type="ECO:0000313" key="2">
    <source>
        <dbReference type="Proteomes" id="UP000054538"/>
    </source>
</evidence>
<sequence>TLQCHMESTHRAEYLQWAEANNFTSMLPKDAKQQKEGVLSHNQPKLDSHLQPLPLKEQVIPYSDKMFCEAAVQWLIDTDQPIAALEHPSFKNMIDIAAHAANGVKIPNCKATWQAIIDSFKQQMMNL</sequence>
<reference evidence="1 2" key="1">
    <citation type="submission" date="2014-04" db="EMBL/GenBank/DDBJ databases">
        <authorList>
            <consortium name="DOE Joint Genome Institute"/>
            <person name="Kuo A."/>
            <person name="Kohler A."/>
            <person name="Jargeat P."/>
            <person name="Nagy L.G."/>
            <person name="Floudas D."/>
            <person name="Copeland A."/>
            <person name="Barry K.W."/>
            <person name="Cichocki N."/>
            <person name="Veneault-Fourrey C."/>
            <person name="LaButti K."/>
            <person name="Lindquist E.A."/>
            <person name="Lipzen A."/>
            <person name="Lundell T."/>
            <person name="Morin E."/>
            <person name="Murat C."/>
            <person name="Sun H."/>
            <person name="Tunlid A."/>
            <person name="Henrissat B."/>
            <person name="Grigoriev I.V."/>
            <person name="Hibbett D.S."/>
            <person name="Martin F."/>
            <person name="Nordberg H.P."/>
            <person name="Cantor M.N."/>
            <person name="Hua S.X."/>
        </authorList>
    </citation>
    <scope>NUCLEOTIDE SEQUENCE [LARGE SCALE GENOMIC DNA]</scope>
    <source>
        <strain evidence="1 2">Ve08.2h10</strain>
    </source>
</reference>
<dbReference type="HOGENOM" id="CLU_161754_0_0_1"/>
<gene>
    <name evidence="1" type="ORF">PAXRUDRAFT_154892</name>
</gene>
<feature type="non-terminal residue" evidence="1">
    <location>
        <position position="127"/>
    </location>
</feature>
<accession>A0A0D0DJW1</accession>
<organism evidence="1 2">
    <name type="scientific">Paxillus rubicundulus Ve08.2h10</name>
    <dbReference type="NCBI Taxonomy" id="930991"/>
    <lineage>
        <taxon>Eukaryota</taxon>
        <taxon>Fungi</taxon>
        <taxon>Dikarya</taxon>
        <taxon>Basidiomycota</taxon>
        <taxon>Agaricomycotina</taxon>
        <taxon>Agaricomycetes</taxon>
        <taxon>Agaricomycetidae</taxon>
        <taxon>Boletales</taxon>
        <taxon>Paxilineae</taxon>
        <taxon>Paxillaceae</taxon>
        <taxon>Paxillus</taxon>
    </lineage>
</organism>
<reference evidence="2" key="2">
    <citation type="submission" date="2015-01" db="EMBL/GenBank/DDBJ databases">
        <title>Evolutionary Origins and Diversification of the Mycorrhizal Mutualists.</title>
        <authorList>
            <consortium name="DOE Joint Genome Institute"/>
            <consortium name="Mycorrhizal Genomics Consortium"/>
            <person name="Kohler A."/>
            <person name="Kuo A."/>
            <person name="Nagy L.G."/>
            <person name="Floudas D."/>
            <person name="Copeland A."/>
            <person name="Barry K.W."/>
            <person name="Cichocki N."/>
            <person name="Veneault-Fourrey C."/>
            <person name="LaButti K."/>
            <person name="Lindquist E.A."/>
            <person name="Lipzen A."/>
            <person name="Lundell T."/>
            <person name="Morin E."/>
            <person name="Murat C."/>
            <person name="Riley R."/>
            <person name="Ohm R."/>
            <person name="Sun H."/>
            <person name="Tunlid A."/>
            <person name="Henrissat B."/>
            <person name="Grigoriev I.V."/>
            <person name="Hibbett D.S."/>
            <person name="Martin F."/>
        </authorList>
    </citation>
    <scope>NUCLEOTIDE SEQUENCE [LARGE SCALE GENOMIC DNA]</scope>
    <source>
        <strain evidence="2">Ve08.2h10</strain>
    </source>
</reference>
<evidence type="ECO:0000313" key="1">
    <source>
        <dbReference type="EMBL" id="KIK81929.1"/>
    </source>
</evidence>
<dbReference type="OrthoDB" id="3256444at2759"/>
<dbReference type="Proteomes" id="UP000054538">
    <property type="component" value="Unassembled WGS sequence"/>
</dbReference>
<dbReference type="InParanoid" id="A0A0D0DJW1"/>
<keyword evidence="2" id="KW-1185">Reference proteome</keyword>